<feature type="compositionally biased region" description="Low complexity" evidence="1">
    <location>
        <begin position="66"/>
        <end position="77"/>
    </location>
</feature>
<keyword evidence="2" id="KW-0812">Transmembrane</keyword>
<feature type="region of interest" description="Disordered" evidence="1">
    <location>
        <begin position="128"/>
        <end position="192"/>
    </location>
</feature>
<feature type="region of interest" description="Disordered" evidence="1">
    <location>
        <begin position="1"/>
        <end position="94"/>
    </location>
</feature>
<evidence type="ECO:0000313" key="3">
    <source>
        <dbReference type="EMBL" id="TCP54317.1"/>
    </source>
</evidence>
<reference evidence="3 4" key="1">
    <citation type="submission" date="2019-03" db="EMBL/GenBank/DDBJ databases">
        <title>Genomic Encyclopedia of Type Strains, Phase IV (KMG-IV): sequencing the most valuable type-strain genomes for metagenomic binning, comparative biology and taxonomic classification.</title>
        <authorList>
            <person name="Goeker M."/>
        </authorList>
    </citation>
    <scope>NUCLEOTIDE SEQUENCE [LARGE SCALE GENOMIC DNA]</scope>
    <source>
        <strain evidence="3 4">DSM 45765</strain>
    </source>
</reference>
<organism evidence="3 4">
    <name type="scientific">Tamaricihabitans halophyticus</name>
    <dbReference type="NCBI Taxonomy" id="1262583"/>
    <lineage>
        <taxon>Bacteria</taxon>
        <taxon>Bacillati</taxon>
        <taxon>Actinomycetota</taxon>
        <taxon>Actinomycetes</taxon>
        <taxon>Pseudonocardiales</taxon>
        <taxon>Pseudonocardiaceae</taxon>
        <taxon>Tamaricihabitans</taxon>
    </lineage>
</organism>
<dbReference type="EMBL" id="SLXQ01000003">
    <property type="protein sequence ID" value="TCP54317.1"/>
    <property type="molecule type" value="Genomic_DNA"/>
</dbReference>
<feature type="compositionally biased region" description="Low complexity" evidence="1">
    <location>
        <begin position="34"/>
        <end position="52"/>
    </location>
</feature>
<sequence length="283" mass="29598">MTYPPQPGPYQPQDPYGQGGYPQDPYGQGGYQQGGYPQDPYGGQGGYAQQPGLSDPYGQAAYQQDPYGQYAQYPGAYGQPGGPGGPGGPPQKSKATLWISLSVGAVVVIAAVLITGFLTPGFFLSDEDDSSNTASGSDTTSQTRSSNQIPAPDVEDPTGAPTEPTEEDDSGSGAGGSPNTSGMEPKQIADELLKAVNNGDRAKAEELFCEADSAPYDFDDYINGDAKLELTEPYEEPSPSRTTSSGEVKGTLNGDEVSGSLYIFKEAANETEWCVSGFYPSTS</sequence>
<keyword evidence="2" id="KW-0472">Membrane</keyword>
<dbReference type="RefSeq" id="WP_132877066.1">
    <property type="nucleotide sequence ID" value="NZ_SLXQ01000003.1"/>
</dbReference>
<dbReference type="AlphaFoldDB" id="A0A4R2QX68"/>
<dbReference type="Proteomes" id="UP000294911">
    <property type="component" value="Unassembled WGS sequence"/>
</dbReference>
<feature type="transmembrane region" description="Helical" evidence="2">
    <location>
        <begin position="97"/>
        <end position="123"/>
    </location>
</feature>
<keyword evidence="2" id="KW-1133">Transmembrane helix</keyword>
<evidence type="ECO:0000256" key="2">
    <source>
        <dbReference type="SAM" id="Phobius"/>
    </source>
</evidence>
<accession>A0A4R2QX68</accession>
<name>A0A4R2QX68_9PSEU</name>
<keyword evidence="4" id="KW-1185">Reference proteome</keyword>
<evidence type="ECO:0000313" key="4">
    <source>
        <dbReference type="Proteomes" id="UP000294911"/>
    </source>
</evidence>
<gene>
    <name evidence="3" type="ORF">EV191_103362</name>
</gene>
<feature type="compositionally biased region" description="Low complexity" evidence="1">
    <location>
        <begin position="13"/>
        <end position="26"/>
    </location>
</feature>
<feature type="compositionally biased region" description="Pro residues" evidence="1">
    <location>
        <begin position="1"/>
        <end position="12"/>
    </location>
</feature>
<proteinExistence type="predicted"/>
<protein>
    <submittedName>
        <fullName evidence="3">Uncharacterized protein</fullName>
    </submittedName>
</protein>
<feature type="region of interest" description="Disordered" evidence="1">
    <location>
        <begin position="227"/>
        <end position="255"/>
    </location>
</feature>
<evidence type="ECO:0000256" key="1">
    <source>
        <dbReference type="SAM" id="MobiDB-lite"/>
    </source>
</evidence>
<feature type="compositionally biased region" description="Polar residues" evidence="1">
    <location>
        <begin position="131"/>
        <end position="149"/>
    </location>
</feature>
<comment type="caution">
    <text evidence="3">The sequence shown here is derived from an EMBL/GenBank/DDBJ whole genome shotgun (WGS) entry which is preliminary data.</text>
</comment>